<dbReference type="InterPro" id="IPR027417">
    <property type="entry name" value="P-loop_NTPase"/>
</dbReference>
<sequence>MLEVRNIWKSYEGQPLLCGVSFRVQAGETVCLLGPSGSGKSTLLRIIAGLEAPEQGQVLWEGKDLAGVAVHQRRFGLMFQDYALFPHRTVAENVAFGLRMQGLPRTEIARRVAEALARVNLHDFAHRRVTDLSGGEQQRVALARALAPRPRLLMLDEPLGALDRALREQLSEFLRRLLHESGIPTIYVTHDQEEAFAIADRLILLHEGQVVQDGPPDAVYARPATPWVARFLGLTNLLPARVQSVSPLRLETPLGILEAAHDGTALPWQIGQRVTALLRPAAARTVAPDTAAPNRIEGLVEDVTFRGEGYRLVLRTSTGLRLGFTLSHAVQPGTSLTLSLDPAGILVLESEP</sequence>
<feature type="domain" description="ABC transporter" evidence="5">
    <location>
        <begin position="2"/>
        <end position="232"/>
    </location>
</feature>
<dbReference type="InterPro" id="IPR003593">
    <property type="entry name" value="AAA+_ATPase"/>
</dbReference>
<comment type="caution">
    <text evidence="6">The sequence shown here is derived from an EMBL/GenBank/DDBJ whole genome shotgun (WGS) entry which is preliminary data.</text>
</comment>
<dbReference type="Proteomes" id="UP000050544">
    <property type="component" value="Unassembled WGS sequence"/>
</dbReference>
<keyword evidence="1" id="KW-0813">Transport</keyword>
<dbReference type="InterPro" id="IPR050093">
    <property type="entry name" value="ABC_SmlMolc_Importer"/>
</dbReference>
<dbReference type="InterPro" id="IPR013611">
    <property type="entry name" value="Transp-assoc_OB_typ2"/>
</dbReference>
<dbReference type="SMART" id="SM00382">
    <property type="entry name" value="AAA"/>
    <property type="match status" value="1"/>
</dbReference>
<evidence type="ECO:0000256" key="4">
    <source>
        <dbReference type="ARBA" id="ARBA00066388"/>
    </source>
</evidence>
<evidence type="ECO:0000256" key="1">
    <source>
        <dbReference type="ARBA" id="ARBA00022448"/>
    </source>
</evidence>
<dbReference type="PANTHER" id="PTHR42781">
    <property type="entry name" value="SPERMIDINE/PUTRESCINE IMPORT ATP-BINDING PROTEIN POTA"/>
    <property type="match status" value="1"/>
</dbReference>
<organism evidence="6 7">
    <name type="scientific">Thermanaerothrix daxensis</name>
    <dbReference type="NCBI Taxonomy" id="869279"/>
    <lineage>
        <taxon>Bacteria</taxon>
        <taxon>Bacillati</taxon>
        <taxon>Chloroflexota</taxon>
        <taxon>Anaerolineae</taxon>
        <taxon>Anaerolineales</taxon>
        <taxon>Anaerolineaceae</taxon>
        <taxon>Thermanaerothrix</taxon>
    </lineage>
</organism>
<dbReference type="SUPFAM" id="SSF52540">
    <property type="entry name" value="P-loop containing nucleoside triphosphate hydrolases"/>
    <property type="match status" value="1"/>
</dbReference>
<dbReference type="PANTHER" id="PTHR42781:SF4">
    <property type="entry name" value="SPERMIDINE_PUTRESCINE IMPORT ATP-BINDING PROTEIN POTA"/>
    <property type="match status" value="1"/>
</dbReference>
<protein>
    <recommendedName>
        <fullName evidence="4">ABC-type quaternary amine transporter</fullName>
        <ecNumber evidence="4">7.6.2.9</ecNumber>
    </recommendedName>
</protein>
<evidence type="ECO:0000256" key="2">
    <source>
        <dbReference type="ARBA" id="ARBA00022741"/>
    </source>
</evidence>
<accession>A0A0P6Y088</accession>
<gene>
    <name evidence="6" type="ORF">SE15_08995</name>
</gene>
<keyword evidence="2" id="KW-0547">Nucleotide-binding</keyword>
<evidence type="ECO:0000313" key="7">
    <source>
        <dbReference type="Proteomes" id="UP000050544"/>
    </source>
</evidence>
<dbReference type="EMBL" id="LGKO01000005">
    <property type="protein sequence ID" value="KPL82323.1"/>
    <property type="molecule type" value="Genomic_DNA"/>
</dbReference>
<keyword evidence="3" id="KW-0067">ATP-binding</keyword>
<dbReference type="GO" id="GO:0015418">
    <property type="term" value="F:ABC-type quaternary ammonium compound transporting activity"/>
    <property type="evidence" value="ECO:0007669"/>
    <property type="project" value="UniProtKB-EC"/>
</dbReference>
<reference evidence="6 7" key="1">
    <citation type="submission" date="2015-07" db="EMBL/GenBank/DDBJ databases">
        <title>Whole genome sequence of Thermanaerothrix daxensis DSM 23592.</title>
        <authorList>
            <person name="Hemp J."/>
            <person name="Ward L.M."/>
            <person name="Pace L.A."/>
            <person name="Fischer W.W."/>
        </authorList>
    </citation>
    <scope>NUCLEOTIDE SEQUENCE [LARGE SCALE GENOMIC DNA]</scope>
    <source>
        <strain evidence="6 7">GNS-1</strain>
    </source>
</reference>
<dbReference type="AlphaFoldDB" id="A0A0P6Y088"/>
<keyword evidence="7" id="KW-1185">Reference proteome</keyword>
<dbReference type="InterPro" id="IPR003439">
    <property type="entry name" value="ABC_transporter-like_ATP-bd"/>
</dbReference>
<dbReference type="SUPFAM" id="SSF50331">
    <property type="entry name" value="MOP-like"/>
    <property type="match status" value="1"/>
</dbReference>
<dbReference type="PROSITE" id="PS50893">
    <property type="entry name" value="ABC_TRANSPORTER_2"/>
    <property type="match status" value="1"/>
</dbReference>
<evidence type="ECO:0000313" key="6">
    <source>
        <dbReference type="EMBL" id="KPL82323.1"/>
    </source>
</evidence>
<dbReference type="PROSITE" id="PS00211">
    <property type="entry name" value="ABC_TRANSPORTER_1"/>
    <property type="match status" value="1"/>
</dbReference>
<dbReference type="Pfam" id="PF00005">
    <property type="entry name" value="ABC_tran"/>
    <property type="match status" value="1"/>
</dbReference>
<dbReference type="GO" id="GO:0016887">
    <property type="term" value="F:ATP hydrolysis activity"/>
    <property type="evidence" value="ECO:0007669"/>
    <property type="project" value="InterPro"/>
</dbReference>
<dbReference type="InterPro" id="IPR017871">
    <property type="entry name" value="ABC_transporter-like_CS"/>
</dbReference>
<dbReference type="STRING" id="869279.SE15_08995"/>
<dbReference type="EC" id="7.6.2.9" evidence="4"/>
<dbReference type="Gene3D" id="3.40.50.300">
    <property type="entry name" value="P-loop containing nucleotide triphosphate hydrolases"/>
    <property type="match status" value="1"/>
</dbReference>
<name>A0A0P6Y088_9CHLR</name>
<dbReference type="GO" id="GO:0043190">
    <property type="term" value="C:ATP-binding cassette (ABC) transporter complex"/>
    <property type="evidence" value="ECO:0007669"/>
    <property type="project" value="InterPro"/>
</dbReference>
<dbReference type="Pfam" id="PF08402">
    <property type="entry name" value="TOBE_2"/>
    <property type="match status" value="1"/>
</dbReference>
<dbReference type="RefSeq" id="WP_054521784.1">
    <property type="nucleotide sequence ID" value="NZ_LGKO01000005.1"/>
</dbReference>
<proteinExistence type="predicted"/>
<dbReference type="InterPro" id="IPR008995">
    <property type="entry name" value="Mo/tungstate-bd_C_term_dom"/>
</dbReference>
<dbReference type="FunFam" id="3.40.50.300:FF:000425">
    <property type="entry name" value="Probable ABC transporter, ATP-binding subunit"/>
    <property type="match status" value="1"/>
</dbReference>
<dbReference type="GO" id="GO:0005524">
    <property type="term" value="F:ATP binding"/>
    <property type="evidence" value="ECO:0007669"/>
    <property type="project" value="UniProtKB-KW"/>
</dbReference>
<evidence type="ECO:0000256" key="3">
    <source>
        <dbReference type="ARBA" id="ARBA00022840"/>
    </source>
</evidence>
<evidence type="ECO:0000259" key="5">
    <source>
        <dbReference type="PROSITE" id="PS50893"/>
    </source>
</evidence>
<dbReference type="OrthoDB" id="9778160at2"/>